<protein>
    <submittedName>
        <fullName evidence="5">Nucleoid-associated protein Lsr2</fullName>
    </submittedName>
</protein>
<dbReference type="Gene3D" id="3.30.60.230">
    <property type="entry name" value="Lsr2, dimerization domain"/>
    <property type="match status" value="1"/>
</dbReference>
<dbReference type="InterPro" id="IPR042261">
    <property type="entry name" value="Lsr2-like_dimerization"/>
</dbReference>
<evidence type="ECO:0000256" key="2">
    <source>
        <dbReference type="SAM" id="MobiDB-lite"/>
    </source>
</evidence>
<reference evidence="5 6" key="1">
    <citation type="submission" date="2020-10" db="EMBL/GenBank/DDBJ databases">
        <title>Complete genome sequence of Corynebacterium massiliense DSM 45435, type strain of Corynebacterium massiliense.</title>
        <authorList>
            <person name="Busche T."/>
            <person name="Kalinowski J."/>
            <person name="Ruckert C."/>
        </authorList>
    </citation>
    <scope>NUCLEOTIDE SEQUENCE [LARGE SCALE GENOMIC DNA]</scope>
    <source>
        <strain evidence="5 6">DSM 45435</strain>
    </source>
</reference>
<evidence type="ECO:0000313" key="5">
    <source>
        <dbReference type="EMBL" id="WCZ33385.1"/>
    </source>
</evidence>
<dbReference type="EMBL" id="CP063189">
    <property type="protein sequence ID" value="WCZ33385.1"/>
    <property type="molecule type" value="Genomic_DNA"/>
</dbReference>
<dbReference type="InterPro" id="IPR024412">
    <property type="entry name" value="Lsr2_dim_dom"/>
</dbReference>
<keyword evidence="6" id="KW-1185">Reference proteome</keyword>
<evidence type="ECO:0000259" key="4">
    <source>
        <dbReference type="Pfam" id="PF23359"/>
    </source>
</evidence>
<proteinExistence type="predicted"/>
<dbReference type="Proteomes" id="UP001220064">
    <property type="component" value="Chromosome"/>
</dbReference>
<feature type="domain" description="Lsr2 dimerization" evidence="3">
    <location>
        <begin position="1"/>
        <end position="61"/>
    </location>
</feature>
<dbReference type="Gene3D" id="4.10.320.10">
    <property type="entry name" value="E3-binding domain"/>
    <property type="match status" value="1"/>
</dbReference>
<evidence type="ECO:0000313" key="6">
    <source>
        <dbReference type="Proteomes" id="UP001220064"/>
    </source>
</evidence>
<organism evidence="5 6">
    <name type="scientific">Corynebacterium massiliense DSM 45435</name>
    <dbReference type="NCBI Taxonomy" id="1121364"/>
    <lineage>
        <taxon>Bacteria</taxon>
        <taxon>Bacillati</taxon>
        <taxon>Actinomycetota</taxon>
        <taxon>Actinomycetes</taxon>
        <taxon>Mycobacteriales</taxon>
        <taxon>Corynebacteriaceae</taxon>
        <taxon>Corynebacterium</taxon>
    </lineage>
</organism>
<feature type="domain" description="Lsr2 DNA-binding" evidence="4">
    <location>
        <begin position="72"/>
        <end position="107"/>
    </location>
</feature>
<dbReference type="RefSeq" id="WP_022863480.1">
    <property type="nucleotide sequence ID" value="NZ_ATVG01000011.1"/>
</dbReference>
<accession>A0ABY7U9L4</accession>
<evidence type="ECO:0000259" key="3">
    <source>
        <dbReference type="Pfam" id="PF11774"/>
    </source>
</evidence>
<name>A0ABY7U9L4_9CORY</name>
<gene>
    <name evidence="5" type="primary">lsr2</name>
    <name evidence="5" type="ORF">CMASS_09870</name>
</gene>
<dbReference type="InterPro" id="IPR055370">
    <property type="entry name" value="Lsr2_DNA-bd"/>
</dbReference>
<dbReference type="Pfam" id="PF23359">
    <property type="entry name" value="Lsr2_DNA-bd"/>
    <property type="match status" value="1"/>
</dbReference>
<keyword evidence="1" id="KW-0238">DNA-binding</keyword>
<dbReference type="Pfam" id="PF11774">
    <property type="entry name" value="Lsr2"/>
    <property type="match status" value="1"/>
</dbReference>
<evidence type="ECO:0000256" key="1">
    <source>
        <dbReference type="ARBA" id="ARBA00023125"/>
    </source>
</evidence>
<dbReference type="InterPro" id="IPR036625">
    <property type="entry name" value="E3-bd_dom_sf"/>
</dbReference>
<feature type="region of interest" description="Disordered" evidence="2">
    <location>
        <begin position="60"/>
        <end position="79"/>
    </location>
</feature>
<sequence length="111" mass="12898">MARREVTQYYDDLDNTQLSEDEVEIIRFGVGNKNYILDVSKENAEKFHEALAPFIEAARRAPETSKKNNNANRVNPREVRDWAQQRGIEVARRGKIPSEIIQQYKDAHGLR</sequence>